<feature type="domain" description="CMP/dCMP-type deaminase" evidence="9">
    <location>
        <begin position="5"/>
        <end position="132"/>
    </location>
</feature>
<dbReference type="CDD" id="cd01285">
    <property type="entry name" value="nucleoside_deaminase"/>
    <property type="match status" value="1"/>
</dbReference>
<dbReference type="InterPro" id="IPR016192">
    <property type="entry name" value="APOBEC/CMP_deaminase_Zn-bd"/>
</dbReference>
<dbReference type="GO" id="GO:0008270">
    <property type="term" value="F:zinc ion binding"/>
    <property type="evidence" value="ECO:0007669"/>
    <property type="project" value="UniProtKB-UniRule"/>
</dbReference>
<gene>
    <name evidence="8 10" type="primary">tadA</name>
    <name evidence="10" type="ORF">NITINOP_0031</name>
</gene>
<evidence type="ECO:0000313" key="10">
    <source>
        <dbReference type="EMBL" id="CUQ65008.1"/>
    </source>
</evidence>
<comment type="subunit">
    <text evidence="2 8">Homodimer.</text>
</comment>
<keyword evidence="5 8" id="KW-0378">Hydrolase</keyword>
<comment type="cofactor">
    <cofactor evidence="8">
        <name>Zn(2+)</name>
        <dbReference type="ChEBI" id="CHEBI:29105"/>
    </cofactor>
    <text evidence="8">Binds 1 zinc ion per subunit.</text>
</comment>
<dbReference type="HAMAP" id="MF_00972">
    <property type="entry name" value="tRNA_aden_deaminase"/>
    <property type="match status" value="1"/>
</dbReference>
<feature type="binding site" evidence="8">
    <location>
        <position position="86"/>
    </location>
    <ligand>
        <name>Zn(2+)</name>
        <dbReference type="ChEBI" id="CHEBI:29105"/>
        <note>catalytic</note>
    </ligand>
</feature>
<evidence type="ECO:0000256" key="5">
    <source>
        <dbReference type="ARBA" id="ARBA00022801"/>
    </source>
</evidence>
<name>A0A0S4KNY8_9BACT</name>
<accession>A0A0S4KNY8</accession>
<comment type="function">
    <text evidence="8">Catalyzes the deamination of adenosine to inosine at the wobble position 34 of tRNA(Arg2).</text>
</comment>
<dbReference type="EMBL" id="LN885086">
    <property type="protein sequence ID" value="CUQ65008.1"/>
    <property type="molecule type" value="Genomic_DNA"/>
</dbReference>
<dbReference type="InterPro" id="IPR016193">
    <property type="entry name" value="Cytidine_deaminase-like"/>
</dbReference>
<dbReference type="InterPro" id="IPR058535">
    <property type="entry name" value="MafB19-deam"/>
</dbReference>
<keyword evidence="6 8" id="KW-0862">Zinc</keyword>
<dbReference type="OrthoDB" id="9802676at2"/>
<dbReference type="PANTHER" id="PTHR11079">
    <property type="entry name" value="CYTOSINE DEAMINASE FAMILY MEMBER"/>
    <property type="match status" value="1"/>
</dbReference>
<dbReference type="PANTHER" id="PTHR11079:SF202">
    <property type="entry name" value="TRNA-SPECIFIC ADENOSINE DEAMINASE"/>
    <property type="match status" value="1"/>
</dbReference>
<dbReference type="FunFam" id="3.40.140.10:FF:000005">
    <property type="entry name" value="tRNA-specific adenosine deaminase"/>
    <property type="match status" value="1"/>
</dbReference>
<evidence type="ECO:0000256" key="8">
    <source>
        <dbReference type="HAMAP-Rule" id="MF_00972"/>
    </source>
</evidence>
<dbReference type="Proteomes" id="UP000066284">
    <property type="component" value="Chromosome 1"/>
</dbReference>
<organism evidence="10 11">
    <name type="scientific">Candidatus Nitrospira inopinata</name>
    <dbReference type="NCBI Taxonomy" id="1715989"/>
    <lineage>
        <taxon>Bacteria</taxon>
        <taxon>Pseudomonadati</taxon>
        <taxon>Nitrospirota</taxon>
        <taxon>Nitrospiria</taxon>
        <taxon>Nitrospirales</taxon>
        <taxon>Nitrospiraceae</taxon>
        <taxon>Nitrospira</taxon>
    </lineage>
</organism>
<comment type="similarity">
    <text evidence="1">Belongs to the cytidine and deoxycytidylate deaminase family. ADAT2 subfamily.</text>
</comment>
<comment type="catalytic activity">
    <reaction evidence="7 8">
        <text>adenosine(34) in tRNA + H2O + H(+) = inosine(34) in tRNA + NH4(+)</text>
        <dbReference type="Rhea" id="RHEA:43168"/>
        <dbReference type="Rhea" id="RHEA-COMP:10373"/>
        <dbReference type="Rhea" id="RHEA-COMP:10374"/>
        <dbReference type="ChEBI" id="CHEBI:15377"/>
        <dbReference type="ChEBI" id="CHEBI:15378"/>
        <dbReference type="ChEBI" id="CHEBI:28938"/>
        <dbReference type="ChEBI" id="CHEBI:74411"/>
        <dbReference type="ChEBI" id="CHEBI:82852"/>
        <dbReference type="EC" id="3.5.4.33"/>
    </reaction>
</comment>
<feature type="binding site" evidence="8">
    <location>
        <position position="56"/>
    </location>
    <ligand>
        <name>Zn(2+)</name>
        <dbReference type="ChEBI" id="CHEBI:29105"/>
        <note>catalytic</note>
    </ligand>
</feature>
<dbReference type="NCBIfam" id="NF008113">
    <property type="entry name" value="PRK10860.1"/>
    <property type="match status" value="1"/>
</dbReference>
<evidence type="ECO:0000256" key="4">
    <source>
        <dbReference type="ARBA" id="ARBA00022723"/>
    </source>
</evidence>
<evidence type="ECO:0000256" key="6">
    <source>
        <dbReference type="ARBA" id="ARBA00022833"/>
    </source>
</evidence>
<protein>
    <recommendedName>
        <fullName evidence="8">tRNA-specific adenosine deaminase</fullName>
        <ecNumber evidence="8">3.5.4.33</ecNumber>
    </recommendedName>
</protein>
<dbReference type="STRING" id="1715989.NITINOP_0031"/>
<sequence length="165" mass="18069">MRWNDVDRHFMQLALELARSAPAVGEVPIAAVLVHEGKVLASAHNLRESRQDPTAHAELLAIRKAADHLRTWRLTDSTLYVTLEPCPMCAGAVVQARIARLVFGAWDPKAGACGSLLDIPSERRLNHRVEVLGGVLEEACQAILQSFFRAKRGGGPAKHESFSTE</sequence>
<dbReference type="Gene3D" id="3.40.140.10">
    <property type="entry name" value="Cytidine Deaminase, domain 2"/>
    <property type="match status" value="1"/>
</dbReference>
<dbReference type="EC" id="3.5.4.33" evidence="8"/>
<evidence type="ECO:0000313" key="11">
    <source>
        <dbReference type="Proteomes" id="UP000066284"/>
    </source>
</evidence>
<evidence type="ECO:0000256" key="1">
    <source>
        <dbReference type="ARBA" id="ARBA00010669"/>
    </source>
</evidence>
<keyword evidence="11" id="KW-1185">Reference proteome</keyword>
<dbReference type="GO" id="GO:0002100">
    <property type="term" value="P:tRNA wobble adenosine to inosine editing"/>
    <property type="evidence" value="ECO:0007669"/>
    <property type="project" value="UniProtKB-UniRule"/>
</dbReference>
<dbReference type="AlphaFoldDB" id="A0A0S4KNY8"/>
<feature type="binding site" evidence="8">
    <location>
        <position position="89"/>
    </location>
    <ligand>
        <name>Zn(2+)</name>
        <dbReference type="ChEBI" id="CHEBI:29105"/>
        <note>catalytic</note>
    </ligand>
</feature>
<keyword evidence="4 8" id="KW-0479">Metal-binding</keyword>
<dbReference type="InterPro" id="IPR028883">
    <property type="entry name" value="tRNA_aden_deaminase"/>
</dbReference>
<reference evidence="11" key="1">
    <citation type="submission" date="2015-09" db="EMBL/GenBank/DDBJ databases">
        <authorList>
            <person name="Daims H."/>
        </authorList>
    </citation>
    <scope>NUCLEOTIDE SEQUENCE [LARGE SCALE GENOMIC DNA]</scope>
</reference>
<dbReference type="SUPFAM" id="SSF53927">
    <property type="entry name" value="Cytidine deaminase-like"/>
    <property type="match status" value="1"/>
</dbReference>
<evidence type="ECO:0000259" key="9">
    <source>
        <dbReference type="PROSITE" id="PS51747"/>
    </source>
</evidence>
<evidence type="ECO:0000256" key="3">
    <source>
        <dbReference type="ARBA" id="ARBA00022694"/>
    </source>
</evidence>
<keyword evidence="3 8" id="KW-0819">tRNA processing</keyword>
<dbReference type="Pfam" id="PF14437">
    <property type="entry name" value="MafB19-deam"/>
    <property type="match status" value="1"/>
</dbReference>
<dbReference type="RefSeq" id="WP_062481582.1">
    <property type="nucleotide sequence ID" value="NZ_LN885086.1"/>
</dbReference>
<feature type="active site" description="Proton donor" evidence="8">
    <location>
        <position position="58"/>
    </location>
</feature>
<dbReference type="PROSITE" id="PS51747">
    <property type="entry name" value="CYT_DCMP_DEAMINASES_2"/>
    <property type="match status" value="1"/>
</dbReference>
<dbReference type="PROSITE" id="PS00903">
    <property type="entry name" value="CYT_DCMP_DEAMINASES_1"/>
    <property type="match status" value="1"/>
</dbReference>
<dbReference type="KEGG" id="nio:NITINOP_0031"/>
<dbReference type="GO" id="GO:0052717">
    <property type="term" value="F:tRNA-specific adenosine-34 deaminase activity"/>
    <property type="evidence" value="ECO:0007669"/>
    <property type="project" value="UniProtKB-UniRule"/>
</dbReference>
<proteinExistence type="inferred from homology"/>
<dbReference type="InterPro" id="IPR002125">
    <property type="entry name" value="CMP_dCMP_dom"/>
</dbReference>
<evidence type="ECO:0000256" key="2">
    <source>
        <dbReference type="ARBA" id="ARBA00011738"/>
    </source>
</evidence>
<evidence type="ECO:0000256" key="7">
    <source>
        <dbReference type="ARBA" id="ARBA00048045"/>
    </source>
</evidence>